<feature type="transmembrane region" description="Helical" evidence="1">
    <location>
        <begin position="358"/>
        <end position="376"/>
    </location>
</feature>
<sequence length="620" mass="69521">MITKSKIKKEELDERDLNYKLSLTLAVAFTAVFVALVPLRIEFLGYPGWLLVSPLVVYLWPPAIHRTLRRDQTLFQMMERLVRDSKVLEWPGKWARDMTQLYYAGIPASIIAGFALAQIYLLAFPAGGAVVTLTYFFPWVRAVDLRSTLKREVELELPIVTLILWGLSEVGYDVMRMVATLRRETEDLKAIPREFAKIYRDFAGFNMKPDESVLRETENHPSKLFERVLGGAITISSIGGELSNHLSRMTQEILAWLKGNWENYGRIVSNLGELSMLFLLMVPLLGVWFALVQGNASYGIDMITYFMIPFIGAALYLYVGLQAPLDRVPAKGNVKIGALGLIVGVIVDVVLFLKFVQYPWVLLAIPVLGGSLGYGLSVHRAILRKNDIESHMAILVRSIGEHVRSTGDNLYTAVTKLLGNKSFGKEINAMLRRYLILSAVEEEPVPESESWMGKTIFQILVKADREGVLRYEIIKRLAEFADAYYDAVITKKRSLYMFLGSALASPLILVAMIALTYFVLNSISNLAQVPPIQSTPGVQFPPQVQGLIQFFGTFQNIGQVIQSMIPGLELAIVEVGIIYGFLLAKGYDGTIKNTFRVFELVLISVISVFILQFVILRFIG</sequence>
<dbReference type="RefSeq" id="WP_110369672.1">
    <property type="nucleotide sequence ID" value="NZ_CP029287.2"/>
</dbReference>
<feature type="transmembrane region" description="Helical" evidence="1">
    <location>
        <begin position="43"/>
        <end position="60"/>
    </location>
</feature>
<dbReference type="PANTHER" id="PTHR35402:SF1">
    <property type="entry name" value="TYPE II SECRETION SYSTEM PROTEIN GSPF DOMAIN-CONTAINING PROTEIN"/>
    <property type="match status" value="1"/>
</dbReference>
<dbReference type="AlphaFoldDB" id="A0A2U9IWK5"/>
<feature type="transmembrane region" description="Helical" evidence="1">
    <location>
        <begin position="596"/>
        <end position="619"/>
    </location>
</feature>
<dbReference type="OrthoDB" id="34395at2157"/>
<name>A0A2U9IWK5_9CREN</name>
<keyword evidence="1" id="KW-1133">Transmembrane helix</keyword>
<keyword evidence="3" id="KW-1185">Reference proteome</keyword>
<evidence type="ECO:0000313" key="3">
    <source>
        <dbReference type="Proteomes" id="UP000247586"/>
    </source>
</evidence>
<feature type="transmembrane region" description="Helical" evidence="1">
    <location>
        <begin position="495"/>
        <end position="520"/>
    </location>
</feature>
<evidence type="ECO:0000313" key="2">
    <source>
        <dbReference type="EMBL" id="AWS00417.1"/>
    </source>
</evidence>
<dbReference type="KEGG" id="mhk:DFR87_12855"/>
<keyword evidence="1" id="KW-0812">Transmembrane</keyword>
<dbReference type="EMBL" id="CP029287">
    <property type="protein sequence ID" value="AWS00417.1"/>
    <property type="molecule type" value="Genomic_DNA"/>
</dbReference>
<feature type="transmembrane region" description="Helical" evidence="1">
    <location>
        <begin position="303"/>
        <end position="321"/>
    </location>
</feature>
<reference evidence="2" key="1">
    <citation type="submission" date="2018-05" db="EMBL/GenBank/DDBJ databases">
        <title>Complete Genome Sequences of Extremely Thermoacidophilic, Metal-Mobilizing Type-Strain Members of the Archaeal Family Sulfolobaceae: Acidianus brierleyi DSM-1651T, Acidianus sulfidivorans DSM-18786T, Metallosphaera hakonensis DSM-7519T, and Metallosphaera prunae DSM-10039T.</title>
        <authorList>
            <person name="Counts J.A."/>
            <person name="Kelly R.M."/>
        </authorList>
    </citation>
    <scope>NUCLEOTIDE SEQUENCE [LARGE SCALE GENOMIC DNA]</scope>
    <source>
        <strain evidence="2">HO1-1</strain>
    </source>
</reference>
<feature type="transmembrane region" description="Helical" evidence="1">
    <location>
        <begin position="274"/>
        <end position="291"/>
    </location>
</feature>
<organism evidence="2 3">
    <name type="scientific">Metallosphaera hakonensis JCM 8857 = DSM 7519</name>
    <dbReference type="NCBI Taxonomy" id="1293036"/>
    <lineage>
        <taxon>Archaea</taxon>
        <taxon>Thermoproteota</taxon>
        <taxon>Thermoprotei</taxon>
        <taxon>Sulfolobales</taxon>
        <taxon>Sulfolobaceae</taxon>
        <taxon>Metallosphaera</taxon>
    </lineage>
</organism>
<feature type="transmembrane region" description="Helical" evidence="1">
    <location>
        <begin position="564"/>
        <end position="584"/>
    </location>
</feature>
<proteinExistence type="predicted"/>
<dbReference type="Proteomes" id="UP000247586">
    <property type="component" value="Chromosome"/>
</dbReference>
<dbReference type="GeneID" id="36836248"/>
<feature type="transmembrane region" description="Helical" evidence="1">
    <location>
        <begin position="21"/>
        <end position="37"/>
    </location>
</feature>
<dbReference type="InterPro" id="IPR056569">
    <property type="entry name" value="ArlJ-like"/>
</dbReference>
<gene>
    <name evidence="2" type="ORF">DFR87_12855</name>
</gene>
<dbReference type="PANTHER" id="PTHR35402">
    <property type="entry name" value="INTEGRAL MEMBRANE PROTEIN-RELATED"/>
    <property type="match status" value="1"/>
</dbReference>
<evidence type="ECO:0000256" key="1">
    <source>
        <dbReference type="SAM" id="Phobius"/>
    </source>
</evidence>
<dbReference type="STRING" id="1293036.GCA_001315825_02813"/>
<feature type="transmembrane region" description="Helical" evidence="1">
    <location>
        <begin position="110"/>
        <end position="137"/>
    </location>
</feature>
<keyword evidence="1" id="KW-0472">Membrane</keyword>
<accession>A0A2U9IWK5</accession>
<feature type="transmembrane region" description="Helical" evidence="1">
    <location>
        <begin position="333"/>
        <end position="352"/>
    </location>
</feature>
<protein>
    <submittedName>
        <fullName evidence="2">Secretion system protein</fullName>
    </submittedName>
</protein>